<sequence length="421" mass="49265">METPRENDPLMLTKEVQTFQSILNDVKKAMNKSHRKFFQTSYYLERRSIMRSQRHSRDAYPKKMYDLSQNMMEQHKRLVANEITIKEVERIQKIAYRAKHPFKNKKNLPRRVLSEHKKSRSQRTLLKAQRQRRKDQLTSLPGPHAINLFKRIRPHSPNAVPLDQKIAQSSLPQDPTNKFPKFTSLPPELRRMIWKAALPEGRHIFADDSERGLCHLLPSLEVSNSKNSLQLACKESHEVVEERYTFVFQAMCTGPAAQYPENITSLNLLPFNPDKDIGTVYLWLEERDTWEEEICGLTPVKHLSLDGDYSYDIDAVEHLEAACPNLEILTIRIEGNDFFRELIEFNPRVDFEPMEIDSSFFDNLAATISNGKGCPTRKAQHYGELRDKYNKYTKLFDCLKERHSEYWKRVNMTVVLSQKPA</sequence>
<dbReference type="Proteomes" id="UP000308671">
    <property type="component" value="Unassembled WGS sequence"/>
</dbReference>
<feature type="region of interest" description="Disordered" evidence="1">
    <location>
        <begin position="103"/>
        <end position="144"/>
    </location>
</feature>
<evidence type="ECO:0000313" key="4">
    <source>
        <dbReference type="Proteomes" id="UP000308671"/>
    </source>
</evidence>
<keyword evidence="4" id="KW-1185">Reference proteome</keyword>
<comment type="caution">
    <text evidence="3">The sequence shown here is derived from an EMBL/GenBank/DDBJ whole genome shotgun (WGS) entry which is preliminary data.</text>
</comment>
<dbReference type="PANTHER" id="PTHR35910:SF1">
    <property type="entry name" value="2EXR DOMAIN-CONTAINING PROTEIN"/>
    <property type="match status" value="1"/>
</dbReference>
<proteinExistence type="predicted"/>
<dbReference type="EMBL" id="PQXL01000128">
    <property type="protein sequence ID" value="THV50980.1"/>
    <property type="molecule type" value="Genomic_DNA"/>
</dbReference>
<evidence type="ECO:0000259" key="2">
    <source>
        <dbReference type="Pfam" id="PF20150"/>
    </source>
</evidence>
<dbReference type="PANTHER" id="PTHR35910">
    <property type="entry name" value="2EXR DOMAIN-CONTAINING PROTEIN"/>
    <property type="match status" value="1"/>
</dbReference>
<feature type="domain" description="2EXR" evidence="2">
    <location>
        <begin position="179"/>
        <end position="277"/>
    </location>
</feature>
<dbReference type="AlphaFoldDB" id="A0A4S8R0U9"/>
<evidence type="ECO:0000313" key="3">
    <source>
        <dbReference type="EMBL" id="THV50980.1"/>
    </source>
</evidence>
<accession>A0A4S8R0U9</accession>
<gene>
    <name evidence="3" type="ORF">BGAL_0128g00150</name>
</gene>
<name>A0A4S8R0U9_9HELO</name>
<dbReference type="OrthoDB" id="3533210at2759"/>
<reference evidence="3 4" key="1">
    <citation type="submission" date="2017-12" db="EMBL/GenBank/DDBJ databases">
        <title>Comparative genomics of Botrytis spp.</title>
        <authorList>
            <person name="Valero-Jimenez C.A."/>
            <person name="Tapia P."/>
            <person name="Veloso J."/>
            <person name="Silva-Moreno E."/>
            <person name="Staats M."/>
            <person name="Valdes J.H."/>
            <person name="Van Kan J.A.L."/>
        </authorList>
    </citation>
    <scope>NUCLEOTIDE SEQUENCE [LARGE SCALE GENOMIC DNA]</scope>
    <source>
        <strain evidence="3 4">MUCL435</strain>
    </source>
</reference>
<protein>
    <recommendedName>
        <fullName evidence="2">2EXR domain-containing protein</fullName>
    </recommendedName>
</protein>
<dbReference type="InterPro" id="IPR045518">
    <property type="entry name" value="2EXR"/>
</dbReference>
<evidence type="ECO:0000256" key="1">
    <source>
        <dbReference type="SAM" id="MobiDB-lite"/>
    </source>
</evidence>
<dbReference type="Pfam" id="PF20150">
    <property type="entry name" value="2EXR"/>
    <property type="match status" value="1"/>
</dbReference>
<organism evidence="3 4">
    <name type="scientific">Botrytis galanthina</name>
    <dbReference type="NCBI Taxonomy" id="278940"/>
    <lineage>
        <taxon>Eukaryota</taxon>
        <taxon>Fungi</taxon>
        <taxon>Dikarya</taxon>
        <taxon>Ascomycota</taxon>
        <taxon>Pezizomycotina</taxon>
        <taxon>Leotiomycetes</taxon>
        <taxon>Helotiales</taxon>
        <taxon>Sclerotiniaceae</taxon>
        <taxon>Botrytis</taxon>
    </lineage>
</organism>